<evidence type="ECO:0000313" key="4">
    <source>
        <dbReference type="EMBL" id="GIJ64166.1"/>
    </source>
</evidence>
<dbReference type="Pfam" id="PF07993">
    <property type="entry name" value="NAD_binding_4"/>
    <property type="match status" value="1"/>
</dbReference>
<dbReference type="SUPFAM" id="SSF51735">
    <property type="entry name" value="NAD(P)-binding Rossmann-fold domains"/>
    <property type="match status" value="1"/>
</dbReference>
<dbReference type="Pfam" id="PF13193">
    <property type="entry name" value="AMP-binding_C"/>
    <property type="match status" value="1"/>
</dbReference>
<dbReference type="CDD" id="cd12117">
    <property type="entry name" value="A_NRPS_Srf_like"/>
    <property type="match status" value="1"/>
</dbReference>
<comment type="caution">
    <text evidence="4">The sequence shown here is derived from an EMBL/GenBank/DDBJ whole genome shotgun (WGS) entry which is preliminary data.</text>
</comment>
<protein>
    <recommendedName>
        <fullName evidence="3">Carrier domain-containing protein</fullName>
    </recommendedName>
</protein>
<dbReference type="Gene3D" id="3.40.50.980">
    <property type="match status" value="2"/>
</dbReference>
<dbReference type="InterPro" id="IPR009081">
    <property type="entry name" value="PP-bd_ACP"/>
</dbReference>
<name>A0A8J4E755_9ACTN</name>
<gene>
    <name evidence="4" type="ORF">Vau01_116820</name>
</gene>
<dbReference type="Pfam" id="PF00501">
    <property type="entry name" value="AMP-binding"/>
    <property type="match status" value="1"/>
</dbReference>
<proteinExistence type="predicted"/>
<dbReference type="InterPro" id="IPR020845">
    <property type="entry name" value="AMP-binding_CS"/>
</dbReference>
<dbReference type="InterPro" id="IPR013120">
    <property type="entry name" value="FAR_NAD-bd"/>
</dbReference>
<dbReference type="InterPro" id="IPR036736">
    <property type="entry name" value="ACP-like_sf"/>
</dbReference>
<dbReference type="PANTHER" id="PTHR44845:SF6">
    <property type="entry name" value="BETA-ALANINE-ACTIVATING ENZYME"/>
    <property type="match status" value="1"/>
</dbReference>
<dbReference type="CDD" id="cd05235">
    <property type="entry name" value="SDR_e1"/>
    <property type="match status" value="1"/>
</dbReference>
<dbReference type="AlphaFoldDB" id="A0A8J4E755"/>
<dbReference type="Gene3D" id="3.40.50.720">
    <property type="entry name" value="NAD(P)-binding Rossmann-like Domain"/>
    <property type="match status" value="1"/>
</dbReference>
<evidence type="ECO:0000259" key="3">
    <source>
        <dbReference type="PROSITE" id="PS50075"/>
    </source>
</evidence>
<dbReference type="Pfam" id="PF00550">
    <property type="entry name" value="PP-binding"/>
    <property type="match status" value="1"/>
</dbReference>
<dbReference type="SUPFAM" id="SSF56801">
    <property type="entry name" value="Acetyl-CoA synthetase-like"/>
    <property type="match status" value="1"/>
</dbReference>
<keyword evidence="1" id="KW-0596">Phosphopantetheine</keyword>
<dbReference type="NCBIfam" id="TIGR01733">
    <property type="entry name" value="AA-adenyl-dom"/>
    <property type="match status" value="1"/>
</dbReference>
<dbReference type="InterPro" id="IPR000873">
    <property type="entry name" value="AMP-dep_synth/lig_dom"/>
</dbReference>
<dbReference type="Gene3D" id="3.30.300.30">
    <property type="match status" value="1"/>
</dbReference>
<dbReference type="PANTHER" id="PTHR44845">
    <property type="entry name" value="CARRIER DOMAIN-CONTAINING PROTEIN"/>
    <property type="match status" value="1"/>
</dbReference>
<evidence type="ECO:0000313" key="5">
    <source>
        <dbReference type="Proteomes" id="UP000612585"/>
    </source>
</evidence>
<dbReference type="Proteomes" id="UP000612585">
    <property type="component" value="Unassembled WGS sequence"/>
</dbReference>
<dbReference type="Gene3D" id="2.30.38.10">
    <property type="entry name" value="Luciferase, Domain 3"/>
    <property type="match status" value="1"/>
</dbReference>
<evidence type="ECO:0000256" key="1">
    <source>
        <dbReference type="ARBA" id="ARBA00022450"/>
    </source>
</evidence>
<dbReference type="InterPro" id="IPR036291">
    <property type="entry name" value="NAD(P)-bd_dom_sf"/>
</dbReference>
<dbReference type="InterPro" id="IPR010080">
    <property type="entry name" value="Thioester_reductase-like_dom"/>
</dbReference>
<organism evidence="4 5">
    <name type="scientific">Virgisporangium aurantiacum</name>
    <dbReference type="NCBI Taxonomy" id="175570"/>
    <lineage>
        <taxon>Bacteria</taxon>
        <taxon>Bacillati</taxon>
        <taxon>Actinomycetota</taxon>
        <taxon>Actinomycetes</taxon>
        <taxon>Micromonosporales</taxon>
        <taxon>Micromonosporaceae</taxon>
        <taxon>Virgisporangium</taxon>
    </lineage>
</organism>
<feature type="domain" description="Carrier" evidence="3">
    <location>
        <begin position="533"/>
        <end position="613"/>
    </location>
</feature>
<accession>A0A8J4E755</accession>
<dbReference type="InterPro" id="IPR010071">
    <property type="entry name" value="AA_adenyl_dom"/>
</dbReference>
<dbReference type="Gene3D" id="1.10.1200.10">
    <property type="entry name" value="ACP-like"/>
    <property type="match status" value="1"/>
</dbReference>
<dbReference type="EMBL" id="BOPG01000110">
    <property type="protein sequence ID" value="GIJ64166.1"/>
    <property type="molecule type" value="Genomic_DNA"/>
</dbReference>
<sequence length="1038" mass="111916">MREISATTDRNSSPGIPPAYPDDCSVAAIFAERVIEKPDAVAVVDGTWRVSYEHLDQWSGRLAAQLVESGVEAGEPVGLVGERGLEAIVGMLAIVKAGAAYVPLDRGDPIGRLRSLSELLAIRRVVAVSGSEGILDWIPAIAVAKFRDGPAADWHPVGRGGGDTAYVMFTSGSTGVPKAVATPHRAIARLVINTNFISIGPADRVTHTGHLAFDASVFELWGALLNGARVVVVDPETLLDPRRLDALLHRHRISISWLSAGVFHHCARSRPAMFRGLRYLISGGDVLNPHLVRQVLAAGPPENLLNGYGPTENTTFSTTYRIVEVPEDMHRIPIGAPVANSTCAIVAADGSPAPVGVEGELWVGGDGVALGYVNDPVLTAERFHADPAGRRPDARLFRTGDMAAWLPDGNIDFLGRRDRMIKFRDFRVELDEIEAELARCPGVGEAAVVTESAGERPRTIVAFYTPEPASSNGSASTRSVRAWLADRLPHYMLPARLTPVQRFPLTDTGKVDRIALAAGSAGAQATTHAAERRPQTPVQVGLARLWAEFLDADDITLGDDFFELGGNSLVAAQVFARLQNVFGIGVAQGRFLTSRLLADSSLEACAAAVEQARTGTLQGGAAGTAIDFEEESRLGVPVVATTAPPRPTSRNWTDADIFLTGATGFLGSHLLRALVSTTDARVHCLVRAVDEHQAMLRLRAAQARYQLGDLPDRVVVAVGDLGKPRLGLPTGEFDRYAATVDLVLHSGAYVNFTYPYAPLAAVTVGGVRELIRMAGRRGTPMHAVSTLAVLAGYGAAGVDTVTEDTSLEFVEFLHMGYTEAKWVAEALLGRAAAAGLAVGISRPYEIGGDTRHGAWNLENATCALFRLIVDMQVAPDIDLPLDLVPVDVVAAQVAHIALTRTDETHTYHLTNPRPAMLADMVDVLRNHGYPVRQIPFADWVHGAVGFAVDHPQHPFTPFVPLWVDRSPRSGLAVKEMYFNSHFPRFDREHATRALADLDLPVPPVDHELLDRYVRFFQQTGFFPSPPGRPREQRVPSQR</sequence>
<keyword evidence="2" id="KW-0597">Phosphoprotein</keyword>
<dbReference type="SUPFAM" id="SSF47336">
    <property type="entry name" value="ACP-like"/>
    <property type="match status" value="1"/>
</dbReference>
<dbReference type="NCBIfam" id="TIGR01746">
    <property type="entry name" value="Thioester-redct"/>
    <property type="match status" value="1"/>
</dbReference>
<evidence type="ECO:0000256" key="2">
    <source>
        <dbReference type="ARBA" id="ARBA00022553"/>
    </source>
</evidence>
<reference evidence="4" key="1">
    <citation type="submission" date="2021-01" db="EMBL/GenBank/DDBJ databases">
        <title>Whole genome shotgun sequence of Virgisporangium aurantiacum NBRC 16421.</title>
        <authorList>
            <person name="Komaki H."/>
            <person name="Tamura T."/>
        </authorList>
    </citation>
    <scope>NUCLEOTIDE SEQUENCE</scope>
    <source>
        <strain evidence="4">NBRC 16421</strain>
    </source>
</reference>
<dbReference type="InterPro" id="IPR045851">
    <property type="entry name" value="AMP-bd_C_sf"/>
</dbReference>
<dbReference type="InterPro" id="IPR025110">
    <property type="entry name" value="AMP-bd_C"/>
</dbReference>
<dbReference type="PROSITE" id="PS50075">
    <property type="entry name" value="CARRIER"/>
    <property type="match status" value="1"/>
</dbReference>
<keyword evidence="5" id="KW-1185">Reference proteome</keyword>
<dbReference type="PROSITE" id="PS00455">
    <property type="entry name" value="AMP_BINDING"/>
    <property type="match status" value="1"/>
</dbReference>